<accession>A0ABR3R6G2</accession>
<evidence type="ECO:0000256" key="1">
    <source>
        <dbReference type="SAM" id="MobiDB-lite"/>
    </source>
</evidence>
<reference evidence="2 3" key="1">
    <citation type="submission" date="2024-02" db="EMBL/GenBank/DDBJ databases">
        <title>De novo assembly and annotation of 12 fungi associated with fruit tree decline syndrome in Ontario, Canada.</title>
        <authorList>
            <person name="Sulman M."/>
            <person name="Ellouze W."/>
            <person name="Ilyukhin E."/>
        </authorList>
    </citation>
    <scope>NUCLEOTIDE SEQUENCE [LARGE SCALE GENOMIC DNA]</scope>
    <source>
        <strain evidence="2 3">M97-236</strain>
    </source>
</reference>
<feature type="region of interest" description="Disordered" evidence="1">
    <location>
        <begin position="95"/>
        <end position="203"/>
    </location>
</feature>
<evidence type="ECO:0000313" key="3">
    <source>
        <dbReference type="Proteomes" id="UP001521222"/>
    </source>
</evidence>
<dbReference type="EMBL" id="JAKIXB020000019">
    <property type="protein sequence ID" value="KAL1600021.1"/>
    <property type="molecule type" value="Genomic_DNA"/>
</dbReference>
<proteinExistence type="predicted"/>
<evidence type="ECO:0000313" key="2">
    <source>
        <dbReference type="EMBL" id="KAL1600021.1"/>
    </source>
</evidence>
<sequence length="203" mass="22595">MPLEKVRDEDKEDKNPDRNKDARITEVSSGQPVYQENSHSHDVEAREHAQAVEERERTEEEERVTHTKTPLAAPQPRPKLPTSFQDELTAKLRGRRVSAQEGSNAAHTETGAKKTNLRPRASNETWRTVFSDPEEMNRIPDRAFRDSLGHTLSRPQTVAGASSSRVEASAPDVSTNLAADVDSSGWQSGPSWDFSNVPKDNAD</sequence>
<dbReference type="Proteomes" id="UP001521222">
    <property type="component" value="Unassembled WGS sequence"/>
</dbReference>
<organism evidence="2 3">
    <name type="scientific">Nothophoma quercina</name>
    <dbReference type="NCBI Taxonomy" id="749835"/>
    <lineage>
        <taxon>Eukaryota</taxon>
        <taxon>Fungi</taxon>
        <taxon>Dikarya</taxon>
        <taxon>Ascomycota</taxon>
        <taxon>Pezizomycotina</taxon>
        <taxon>Dothideomycetes</taxon>
        <taxon>Pleosporomycetidae</taxon>
        <taxon>Pleosporales</taxon>
        <taxon>Pleosporineae</taxon>
        <taxon>Didymellaceae</taxon>
        <taxon>Nothophoma</taxon>
    </lineage>
</organism>
<gene>
    <name evidence="2" type="ORF">SLS59_006095</name>
</gene>
<protein>
    <submittedName>
        <fullName evidence="2">Uncharacterized protein</fullName>
    </submittedName>
</protein>
<feature type="compositionally biased region" description="Polar residues" evidence="1">
    <location>
        <begin position="153"/>
        <end position="177"/>
    </location>
</feature>
<name>A0ABR3R6G2_9PLEO</name>
<feature type="compositionally biased region" description="Basic and acidic residues" evidence="1">
    <location>
        <begin position="38"/>
        <end position="65"/>
    </location>
</feature>
<feature type="compositionally biased region" description="Polar residues" evidence="1">
    <location>
        <begin position="26"/>
        <end position="37"/>
    </location>
</feature>
<comment type="caution">
    <text evidence="2">The sequence shown here is derived from an EMBL/GenBank/DDBJ whole genome shotgun (WGS) entry which is preliminary data.</text>
</comment>
<feature type="compositionally biased region" description="Basic and acidic residues" evidence="1">
    <location>
        <begin position="135"/>
        <end position="148"/>
    </location>
</feature>
<feature type="region of interest" description="Disordered" evidence="1">
    <location>
        <begin position="1"/>
        <end position="83"/>
    </location>
</feature>
<feature type="compositionally biased region" description="Basic and acidic residues" evidence="1">
    <location>
        <begin position="1"/>
        <end position="24"/>
    </location>
</feature>
<keyword evidence="3" id="KW-1185">Reference proteome</keyword>
<feature type="compositionally biased region" description="Polar residues" evidence="1">
    <location>
        <begin position="184"/>
        <end position="194"/>
    </location>
</feature>